<keyword evidence="3" id="KW-1185">Reference proteome</keyword>
<dbReference type="Proteomes" id="UP000280434">
    <property type="component" value="Unassembled WGS sequence"/>
</dbReference>
<evidence type="ECO:0000256" key="1">
    <source>
        <dbReference type="SAM" id="Phobius"/>
    </source>
</evidence>
<feature type="transmembrane region" description="Helical" evidence="1">
    <location>
        <begin position="57"/>
        <end position="76"/>
    </location>
</feature>
<reference evidence="2 3" key="1">
    <citation type="submission" date="2018-10" db="EMBL/GenBank/DDBJ databases">
        <title>Paraburkholderia sp. 7MK8-2, isolated from soil.</title>
        <authorList>
            <person name="Gao Z.-H."/>
            <person name="Qiu L.-H."/>
        </authorList>
    </citation>
    <scope>NUCLEOTIDE SEQUENCE [LARGE SCALE GENOMIC DNA]</scope>
    <source>
        <strain evidence="2 3">7MK8-2</strain>
    </source>
</reference>
<gene>
    <name evidence="2" type="ORF">D7S89_15960</name>
</gene>
<dbReference type="OrthoDB" id="9108896at2"/>
<keyword evidence="1" id="KW-0472">Membrane</keyword>
<name>A0A494X9M8_9BURK</name>
<dbReference type="AlphaFoldDB" id="A0A494X9M8"/>
<accession>A0A494X9M8</accession>
<evidence type="ECO:0000313" key="2">
    <source>
        <dbReference type="EMBL" id="RKP46852.1"/>
    </source>
</evidence>
<dbReference type="EMBL" id="RBZV01000006">
    <property type="protein sequence ID" value="RKP46852.1"/>
    <property type="molecule type" value="Genomic_DNA"/>
</dbReference>
<organism evidence="2 3">
    <name type="scientific">Trinickia fusca</name>
    <dbReference type="NCBI Taxonomy" id="2419777"/>
    <lineage>
        <taxon>Bacteria</taxon>
        <taxon>Pseudomonadati</taxon>
        <taxon>Pseudomonadota</taxon>
        <taxon>Betaproteobacteria</taxon>
        <taxon>Burkholderiales</taxon>
        <taxon>Burkholderiaceae</taxon>
        <taxon>Trinickia</taxon>
    </lineage>
</organism>
<keyword evidence="1" id="KW-0812">Transmembrane</keyword>
<dbReference type="RefSeq" id="WP_121278680.1">
    <property type="nucleotide sequence ID" value="NZ_RBZV01000006.1"/>
</dbReference>
<proteinExistence type="predicted"/>
<evidence type="ECO:0000313" key="3">
    <source>
        <dbReference type="Proteomes" id="UP000280434"/>
    </source>
</evidence>
<sequence>MPGFSEVVCGPGGASGVTYAQIGGQQVSCGVDSAGHTLFVQVRTIDDQAADGSTTGLAVGGAMLLVMATAWVVRVLRAFIDSSGEA</sequence>
<keyword evidence="1" id="KW-1133">Transmembrane helix</keyword>
<comment type="caution">
    <text evidence="2">The sequence shown here is derived from an EMBL/GenBank/DDBJ whole genome shotgun (WGS) entry which is preliminary data.</text>
</comment>
<protein>
    <submittedName>
        <fullName evidence="2">Uncharacterized protein</fullName>
    </submittedName>
</protein>